<dbReference type="SMART" id="SM01008">
    <property type="entry name" value="Ald_Xan_dh_C"/>
    <property type="match status" value="1"/>
</dbReference>
<dbReference type="InterPro" id="IPR046867">
    <property type="entry name" value="AldOxase/xan_DH_MoCoBD2"/>
</dbReference>
<keyword evidence="1" id="KW-0500">Molybdenum</keyword>
<protein>
    <submittedName>
        <fullName evidence="5">Xanthine dehydrogenase family protein molybdopterin-binding subunit</fullName>
    </submittedName>
</protein>
<dbReference type="AlphaFoldDB" id="A0AAU7ZQY3"/>
<dbReference type="Pfam" id="PF20256">
    <property type="entry name" value="MoCoBD_2"/>
    <property type="match status" value="1"/>
</dbReference>
<dbReference type="Gene3D" id="3.30.365.10">
    <property type="entry name" value="Aldehyde oxidase/xanthine dehydrogenase, molybdopterin binding domain"/>
    <property type="match status" value="4"/>
</dbReference>
<reference evidence="5" key="1">
    <citation type="submission" date="2023-08" db="EMBL/GenBank/DDBJ databases">
        <authorList>
            <person name="Messyasz A."/>
            <person name="Mannisto M.K."/>
            <person name="Kerkhof L.J."/>
            <person name="Haggblom M."/>
        </authorList>
    </citation>
    <scope>NUCLEOTIDE SEQUENCE</scope>
    <source>
        <strain evidence="5">X5P6</strain>
    </source>
</reference>
<dbReference type="InterPro" id="IPR036856">
    <property type="entry name" value="Ald_Oxase/Xan_DH_a/b_sf"/>
</dbReference>
<evidence type="ECO:0000313" key="5">
    <source>
        <dbReference type="EMBL" id="XCB33364.1"/>
    </source>
</evidence>
<dbReference type="PANTHER" id="PTHR11908:SF132">
    <property type="entry name" value="ALDEHYDE OXIDASE 1-RELATED"/>
    <property type="match status" value="1"/>
</dbReference>
<dbReference type="RefSeq" id="WP_353064202.1">
    <property type="nucleotide sequence ID" value="NZ_CP132942.1"/>
</dbReference>
<dbReference type="EMBL" id="CP132942">
    <property type="protein sequence ID" value="XCB33364.1"/>
    <property type="molecule type" value="Genomic_DNA"/>
</dbReference>
<dbReference type="PANTHER" id="PTHR11908">
    <property type="entry name" value="XANTHINE DEHYDROGENASE"/>
    <property type="match status" value="1"/>
</dbReference>
<dbReference type="InterPro" id="IPR008274">
    <property type="entry name" value="AldOxase/xan_DH_MoCoBD1"/>
</dbReference>
<dbReference type="SUPFAM" id="SSF54665">
    <property type="entry name" value="CO dehydrogenase molybdoprotein N-domain-like"/>
    <property type="match status" value="1"/>
</dbReference>
<feature type="region of interest" description="Disordered" evidence="3">
    <location>
        <begin position="144"/>
        <end position="164"/>
    </location>
</feature>
<evidence type="ECO:0000259" key="4">
    <source>
        <dbReference type="SMART" id="SM01008"/>
    </source>
</evidence>
<sequence>MDRITESKVIGVATPRIDGPLKVSGSAMYASDHHFPGLLYAWPVCATISSGTITRLDTGVAEKMPGVIAVYHRENIGKLYRVPPSTGFTMIIDEKRPPFEDDTIRYYGQYVAVVVAQTVEQARATAESVTVTYNKARHDTSAKLMGTPLTTDKPEEKSKRGDTTSALNAAKVKVDEVYTIPVETHNPIELHASVAVYDGQRYTLYETSQAVVNHRDVMAQMLGVPPEQVQVITRYLGSGFGGKLWPWPHGLLAAACARNLGRPIKLVVSRQMMFQSVGHRPAIDQRIQLAADADGKLTAVQQDYINHTSMLDDYDEGCGEVTPFMYSTSNLLVTGGLARRNVGNPTAMRGPGAVPGLFALESAMDELAIALKMDPVQLRLKNEPALDESLNIPFSSRHMKECLTVGAEKFGWSRRTPEVGSMKHDGLTLGWGVAACSWLAARIETEATVELLQDGSARVACGTQDIGGGTYTVMAQVVSHETGIPVSRIDVVLGDSSLPPGPISGGSWVTASMTPAVLAAAQNAGKTLLLAAIKSDGSPFQGKKQEDLELVDGTVRLKGQGSGAVPMAEILRIARVKSVSGTGKSDGTFGSSKPKFSFHSYGAQFAEVTWQPEIARLRVSRVVTVIDAGRILNPRPARNQIEGAVVMGVGMAMFEETVYDPRSGAPINNNLADYVVAVNADTPDIDVTFLDYPDYELNALGARGVGEIGLAGIAAAITNAVYHATGIRVRDLPVRIEDLLIPASRTTRVS</sequence>
<dbReference type="InterPro" id="IPR000674">
    <property type="entry name" value="Ald_Oxase/Xan_DH_a/b"/>
</dbReference>
<gene>
    <name evidence="5" type="ORF">RBB77_00350</name>
</gene>
<keyword evidence="2" id="KW-0560">Oxidoreductase</keyword>
<dbReference type="GO" id="GO:0016491">
    <property type="term" value="F:oxidoreductase activity"/>
    <property type="evidence" value="ECO:0007669"/>
    <property type="project" value="UniProtKB-KW"/>
</dbReference>
<organism evidence="5">
    <name type="scientific">Tunturiibacter psychrotolerans</name>
    <dbReference type="NCBI Taxonomy" id="3069686"/>
    <lineage>
        <taxon>Bacteria</taxon>
        <taxon>Pseudomonadati</taxon>
        <taxon>Acidobacteriota</taxon>
        <taxon>Terriglobia</taxon>
        <taxon>Terriglobales</taxon>
        <taxon>Acidobacteriaceae</taxon>
        <taxon>Tunturiibacter</taxon>
    </lineage>
</organism>
<evidence type="ECO:0000256" key="2">
    <source>
        <dbReference type="ARBA" id="ARBA00023002"/>
    </source>
</evidence>
<feature type="domain" description="Aldehyde oxidase/xanthine dehydrogenase a/b hammerhead" evidence="4">
    <location>
        <begin position="24"/>
        <end position="137"/>
    </location>
</feature>
<dbReference type="InterPro" id="IPR037165">
    <property type="entry name" value="AldOxase/xan_DH_Mopterin-bd_sf"/>
</dbReference>
<reference evidence="5" key="2">
    <citation type="journal article" date="2024" name="Environ. Microbiol.">
        <title>Genome analysis and description of Tunturibacter gen. nov. expands the diversity of Terriglobia in tundra soils.</title>
        <authorList>
            <person name="Messyasz A."/>
            <person name="Mannisto M.K."/>
            <person name="Kerkhof L.J."/>
            <person name="Haggblom M.M."/>
        </authorList>
    </citation>
    <scope>NUCLEOTIDE SEQUENCE</scope>
    <source>
        <strain evidence="5">X5P6</strain>
    </source>
</reference>
<proteinExistence type="predicted"/>
<dbReference type="InterPro" id="IPR016208">
    <property type="entry name" value="Ald_Oxase/xanthine_DH-like"/>
</dbReference>
<accession>A0AAU7ZQY3</accession>
<dbReference type="Gene3D" id="3.90.1170.50">
    <property type="entry name" value="Aldehyde oxidase/xanthine dehydrogenase, a/b hammerhead"/>
    <property type="match status" value="1"/>
</dbReference>
<dbReference type="Pfam" id="PF02738">
    <property type="entry name" value="MoCoBD_1"/>
    <property type="match status" value="1"/>
</dbReference>
<feature type="compositionally biased region" description="Basic and acidic residues" evidence="3">
    <location>
        <begin position="152"/>
        <end position="162"/>
    </location>
</feature>
<dbReference type="SUPFAM" id="SSF56003">
    <property type="entry name" value="Molybdenum cofactor-binding domain"/>
    <property type="match status" value="1"/>
</dbReference>
<dbReference type="KEGG" id="tpsc:RBB77_00350"/>
<name>A0AAU7ZQY3_9BACT</name>
<dbReference type="Pfam" id="PF01315">
    <property type="entry name" value="Ald_Xan_dh_C"/>
    <property type="match status" value="1"/>
</dbReference>
<evidence type="ECO:0000256" key="1">
    <source>
        <dbReference type="ARBA" id="ARBA00022505"/>
    </source>
</evidence>
<evidence type="ECO:0000256" key="3">
    <source>
        <dbReference type="SAM" id="MobiDB-lite"/>
    </source>
</evidence>
<dbReference type="GO" id="GO:0005506">
    <property type="term" value="F:iron ion binding"/>
    <property type="evidence" value="ECO:0007669"/>
    <property type="project" value="InterPro"/>
</dbReference>